<reference evidence="2" key="1">
    <citation type="submission" date="2021-06" db="EMBL/GenBank/DDBJ databases">
        <title>Parelaphostrongylus tenuis whole genome reference sequence.</title>
        <authorList>
            <person name="Garwood T.J."/>
            <person name="Larsen P.A."/>
            <person name="Fountain-Jones N.M."/>
            <person name="Garbe J.R."/>
            <person name="Macchietto M.G."/>
            <person name="Kania S.A."/>
            <person name="Gerhold R.W."/>
            <person name="Richards J.E."/>
            <person name="Wolf T.M."/>
        </authorList>
    </citation>
    <scope>NUCLEOTIDE SEQUENCE</scope>
    <source>
        <strain evidence="2">MNPRO001-30</strain>
        <tissue evidence="2">Meninges</tissue>
    </source>
</reference>
<feature type="signal peptide" evidence="1">
    <location>
        <begin position="1"/>
        <end position="20"/>
    </location>
</feature>
<evidence type="ECO:0000313" key="2">
    <source>
        <dbReference type="EMBL" id="KAJ1355606.1"/>
    </source>
</evidence>
<sequence length="194" mass="20642">MERLSTSLILLISTIAVVLGCGVMSQGQAMTRNFIVTGFRLPAAMVFTTSTGAAAQLPGGIASTSNGAKSFVSRLVMKTINYDPLECKKVTVGIPQNNMIMRGNDVPHCVVVGETVTILCGGNMMNDMCNLSTGDKTEPIPAKHMSFSGSLTTTNIIMANWSREMWQGVLNRAIRLLGLSPVGSHFFAAVVTVN</sequence>
<proteinExistence type="predicted"/>
<comment type="caution">
    <text evidence="2">The sequence shown here is derived from an EMBL/GenBank/DDBJ whole genome shotgun (WGS) entry which is preliminary data.</text>
</comment>
<protein>
    <submittedName>
        <fullName evidence="2">Uncharacterized protein</fullName>
    </submittedName>
</protein>
<keyword evidence="1" id="KW-0732">Signal</keyword>
<keyword evidence="3" id="KW-1185">Reference proteome</keyword>
<dbReference type="Proteomes" id="UP001196413">
    <property type="component" value="Unassembled WGS sequence"/>
</dbReference>
<gene>
    <name evidence="2" type="ORF">KIN20_013072</name>
</gene>
<evidence type="ECO:0000256" key="1">
    <source>
        <dbReference type="SAM" id="SignalP"/>
    </source>
</evidence>
<feature type="chain" id="PRO_5042088746" evidence="1">
    <location>
        <begin position="21"/>
        <end position="194"/>
    </location>
</feature>
<accession>A0AAD5MWZ9</accession>
<dbReference type="EMBL" id="JAHQIW010002517">
    <property type="protein sequence ID" value="KAJ1355606.1"/>
    <property type="molecule type" value="Genomic_DNA"/>
</dbReference>
<dbReference type="AlphaFoldDB" id="A0AAD5MWZ9"/>
<name>A0AAD5MWZ9_PARTN</name>
<dbReference type="PROSITE" id="PS51257">
    <property type="entry name" value="PROKAR_LIPOPROTEIN"/>
    <property type="match status" value="1"/>
</dbReference>
<organism evidence="2 3">
    <name type="scientific">Parelaphostrongylus tenuis</name>
    <name type="common">Meningeal worm</name>
    <dbReference type="NCBI Taxonomy" id="148309"/>
    <lineage>
        <taxon>Eukaryota</taxon>
        <taxon>Metazoa</taxon>
        <taxon>Ecdysozoa</taxon>
        <taxon>Nematoda</taxon>
        <taxon>Chromadorea</taxon>
        <taxon>Rhabditida</taxon>
        <taxon>Rhabditina</taxon>
        <taxon>Rhabditomorpha</taxon>
        <taxon>Strongyloidea</taxon>
        <taxon>Metastrongylidae</taxon>
        <taxon>Parelaphostrongylus</taxon>
    </lineage>
</organism>
<evidence type="ECO:0000313" key="3">
    <source>
        <dbReference type="Proteomes" id="UP001196413"/>
    </source>
</evidence>